<protein>
    <submittedName>
        <fullName evidence="1">Uncharacterized protein</fullName>
    </submittedName>
</protein>
<reference evidence="1" key="1">
    <citation type="submission" date="2020-05" db="EMBL/GenBank/DDBJ databases">
        <title>Large-scale comparative analyses of tick genomes elucidate their genetic diversity and vector capacities.</title>
        <authorList>
            <person name="Jia N."/>
            <person name="Wang J."/>
            <person name="Shi W."/>
            <person name="Du L."/>
            <person name="Sun Y."/>
            <person name="Zhan W."/>
            <person name="Jiang J."/>
            <person name="Wang Q."/>
            <person name="Zhang B."/>
            <person name="Ji P."/>
            <person name="Sakyi L.B."/>
            <person name="Cui X."/>
            <person name="Yuan T."/>
            <person name="Jiang B."/>
            <person name="Yang W."/>
            <person name="Lam T.T.-Y."/>
            <person name="Chang Q."/>
            <person name="Ding S."/>
            <person name="Wang X."/>
            <person name="Zhu J."/>
            <person name="Ruan X."/>
            <person name="Zhao L."/>
            <person name="Wei J."/>
            <person name="Que T."/>
            <person name="Du C."/>
            <person name="Cheng J."/>
            <person name="Dai P."/>
            <person name="Han X."/>
            <person name="Huang E."/>
            <person name="Gao Y."/>
            <person name="Liu J."/>
            <person name="Shao H."/>
            <person name="Ye R."/>
            <person name="Li L."/>
            <person name="Wei W."/>
            <person name="Wang X."/>
            <person name="Wang C."/>
            <person name="Yang T."/>
            <person name="Huo Q."/>
            <person name="Li W."/>
            <person name="Guo W."/>
            <person name="Chen H."/>
            <person name="Zhou L."/>
            <person name="Ni X."/>
            <person name="Tian J."/>
            <person name="Zhou Y."/>
            <person name="Sheng Y."/>
            <person name="Liu T."/>
            <person name="Pan Y."/>
            <person name="Xia L."/>
            <person name="Li J."/>
            <person name="Zhao F."/>
            <person name="Cao W."/>
        </authorList>
    </citation>
    <scope>NUCLEOTIDE SEQUENCE</scope>
    <source>
        <strain evidence="1">Dsil-2018</strain>
    </source>
</reference>
<proteinExistence type="predicted"/>
<organism evidence="1 2">
    <name type="scientific">Dermacentor silvarum</name>
    <name type="common">Tick</name>
    <dbReference type="NCBI Taxonomy" id="543639"/>
    <lineage>
        <taxon>Eukaryota</taxon>
        <taxon>Metazoa</taxon>
        <taxon>Ecdysozoa</taxon>
        <taxon>Arthropoda</taxon>
        <taxon>Chelicerata</taxon>
        <taxon>Arachnida</taxon>
        <taxon>Acari</taxon>
        <taxon>Parasitiformes</taxon>
        <taxon>Ixodida</taxon>
        <taxon>Ixodoidea</taxon>
        <taxon>Ixodidae</taxon>
        <taxon>Rhipicephalinae</taxon>
        <taxon>Dermacentor</taxon>
    </lineage>
</organism>
<gene>
    <name evidence="1" type="ORF">HPB49_010700</name>
</gene>
<accession>A0ACB8DIZ6</accession>
<name>A0ACB8DIZ6_DERSI</name>
<sequence length="350" mass="39463">MSCMLNSSLPADFAGYRRRESHRSRVSVDRYLSLTAVVDTLDESVGTVVEALHAKGMLANTILVYASDNGARFEGFMSNRGSNWPLRGSKFTTWEGGVRLPALVWSPLLRRTRRVSWDLMHAVDWAPTLYHAAGGDVKDLGVIDGLDQWESLSLGSPSPRHELLINHDPTNRCGTALRVGRYKLVIGSLYNGTLDARINTRSAEDTPTNMGLDEVMENSAVGRTFRKFYRVSQLPVQQSWRNDAAIDCGNDSTSNFKSFREHYLFDIASDPCELRDISAEKPKILQEMMKRLRHYKSISVPPKDDVFDYRGFPERNNCTWSPWVGKRSSPLTRCSHESITALARAMSERP</sequence>
<comment type="caution">
    <text evidence="1">The sequence shown here is derived from an EMBL/GenBank/DDBJ whole genome shotgun (WGS) entry which is preliminary data.</text>
</comment>
<dbReference type="EMBL" id="CM023480">
    <property type="protein sequence ID" value="KAH7970572.1"/>
    <property type="molecule type" value="Genomic_DNA"/>
</dbReference>
<keyword evidence="2" id="KW-1185">Reference proteome</keyword>
<evidence type="ECO:0000313" key="2">
    <source>
        <dbReference type="Proteomes" id="UP000821865"/>
    </source>
</evidence>
<dbReference type="Proteomes" id="UP000821865">
    <property type="component" value="Chromosome 11"/>
</dbReference>
<evidence type="ECO:0000313" key="1">
    <source>
        <dbReference type="EMBL" id="KAH7970572.1"/>
    </source>
</evidence>